<dbReference type="STRING" id="1486262.TM49_10070"/>
<dbReference type="NCBIfam" id="TIGR01509">
    <property type="entry name" value="HAD-SF-IA-v3"/>
    <property type="match status" value="1"/>
</dbReference>
<dbReference type="PRINTS" id="PR00413">
    <property type="entry name" value="HADHALOGNASE"/>
</dbReference>
<evidence type="ECO:0008006" key="3">
    <source>
        <dbReference type="Google" id="ProtNLM"/>
    </source>
</evidence>
<gene>
    <name evidence="1" type="ORF">TM49_10070</name>
</gene>
<dbReference type="Gene3D" id="1.10.150.240">
    <property type="entry name" value="Putative phosphatase, domain 2"/>
    <property type="match status" value="1"/>
</dbReference>
<dbReference type="RefSeq" id="WP_045680981.1">
    <property type="nucleotide sequence ID" value="NZ_CP010803.1"/>
</dbReference>
<dbReference type="InterPro" id="IPR006439">
    <property type="entry name" value="HAD-SF_hydro_IA"/>
</dbReference>
<dbReference type="PANTHER" id="PTHR18901">
    <property type="entry name" value="2-DEOXYGLUCOSE-6-PHOSPHATE PHOSPHATASE 2"/>
    <property type="match status" value="1"/>
</dbReference>
<proteinExistence type="predicted"/>
<dbReference type="InterPro" id="IPR023214">
    <property type="entry name" value="HAD_sf"/>
</dbReference>
<sequence>MNRTIIFDFDGVLANSEIIALAELQACLADYGVDYDWNDLVAIFLGASLKQITGHITERTGRDVHDEFQREWYRRLFERYERELQPIAGASALLDRLDAAGINYCIASGGSYERLGIALNCIGLAERFTGRAFSADSVAHGKPAPDLFLFAAKKLGVEPGHCLVIEDATAGVLAAKRAEIRVLGFVGGDHLKGIRDEHAQRLIATGAAGVLTSLADFDLAAFEELPA</sequence>
<keyword evidence="2" id="KW-1185">Reference proteome</keyword>
<dbReference type="OrthoDB" id="9797743at2"/>
<dbReference type="InterPro" id="IPR023198">
    <property type="entry name" value="PGP-like_dom2"/>
</dbReference>
<accession>A0A0D5LPT9</accession>
<dbReference type="SFLD" id="SFLDG01135">
    <property type="entry name" value="C1.5.6:_HAD__Beta-PGM__Phospha"/>
    <property type="match status" value="1"/>
</dbReference>
<dbReference type="SFLD" id="SFLDS00003">
    <property type="entry name" value="Haloacid_Dehalogenase"/>
    <property type="match status" value="1"/>
</dbReference>
<dbReference type="EMBL" id="CP010803">
    <property type="protein sequence ID" value="AJY45935.1"/>
    <property type="molecule type" value="Genomic_DNA"/>
</dbReference>
<dbReference type="AlphaFoldDB" id="A0A0D5LPT9"/>
<dbReference type="Gene3D" id="3.40.50.1000">
    <property type="entry name" value="HAD superfamily/HAD-like"/>
    <property type="match status" value="1"/>
</dbReference>
<dbReference type="KEGG" id="mey:TM49_10070"/>
<dbReference type="PANTHER" id="PTHR18901:SF38">
    <property type="entry name" value="PSEUDOURIDINE-5'-PHOSPHATASE"/>
    <property type="match status" value="1"/>
</dbReference>
<evidence type="ECO:0000313" key="1">
    <source>
        <dbReference type="EMBL" id="AJY45935.1"/>
    </source>
</evidence>
<dbReference type="HOGENOM" id="CLU_045011_13_2_5"/>
<dbReference type="Proteomes" id="UP000032611">
    <property type="component" value="Chromosome"/>
</dbReference>
<protein>
    <recommendedName>
        <fullName evidence="3">HAD family hydrolase</fullName>
    </recommendedName>
</protein>
<name>A0A0D5LPT9_MAREN</name>
<dbReference type="PATRIC" id="fig|1486262.3.peg.2082"/>
<reference evidence="1 2" key="1">
    <citation type="journal article" date="2015" name="Genome Announc.">
        <title>Complete genome sequence of Martelella endophytica YC6887, which has antifungal activity associated with a halophyte.</title>
        <authorList>
            <person name="Khan A."/>
            <person name="Khan H."/>
            <person name="Chung E.J."/>
            <person name="Hossain M.T."/>
            <person name="Chung Y.R."/>
        </authorList>
    </citation>
    <scope>NUCLEOTIDE SEQUENCE [LARGE SCALE GENOMIC DNA]</scope>
    <source>
        <strain evidence="1">YC6887</strain>
    </source>
</reference>
<dbReference type="SFLD" id="SFLDG01129">
    <property type="entry name" value="C1.5:_HAD__Beta-PGM__Phosphata"/>
    <property type="match status" value="1"/>
</dbReference>
<dbReference type="Pfam" id="PF00702">
    <property type="entry name" value="Hydrolase"/>
    <property type="match status" value="1"/>
</dbReference>
<dbReference type="SUPFAM" id="SSF56784">
    <property type="entry name" value="HAD-like"/>
    <property type="match status" value="1"/>
</dbReference>
<evidence type="ECO:0000313" key="2">
    <source>
        <dbReference type="Proteomes" id="UP000032611"/>
    </source>
</evidence>
<dbReference type="InterPro" id="IPR036412">
    <property type="entry name" value="HAD-like_sf"/>
</dbReference>
<organism evidence="1 2">
    <name type="scientific">Martelella endophytica</name>
    <dbReference type="NCBI Taxonomy" id="1486262"/>
    <lineage>
        <taxon>Bacteria</taxon>
        <taxon>Pseudomonadati</taxon>
        <taxon>Pseudomonadota</taxon>
        <taxon>Alphaproteobacteria</taxon>
        <taxon>Hyphomicrobiales</taxon>
        <taxon>Aurantimonadaceae</taxon>
        <taxon>Martelella</taxon>
    </lineage>
</organism>